<evidence type="ECO:0000313" key="3">
    <source>
        <dbReference type="Proteomes" id="UP000735302"/>
    </source>
</evidence>
<name>A0AAV3ZUA0_9GAST</name>
<proteinExistence type="predicted"/>
<evidence type="ECO:0000256" key="1">
    <source>
        <dbReference type="SAM" id="MobiDB-lite"/>
    </source>
</evidence>
<gene>
    <name evidence="2" type="ORF">PoB_002450800</name>
</gene>
<feature type="compositionally biased region" description="Basic and acidic residues" evidence="1">
    <location>
        <begin position="65"/>
        <end position="75"/>
    </location>
</feature>
<feature type="region of interest" description="Disordered" evidence="1">
    <location>
        <begin position="52"/>
        <end position="75"/>
    </location>
</feature>
<accession>A0AAV3ZUA0</accession>
<dbReference type="Proteomes" id="UP000735302">
    <property type="component" value="Unassembled WGS sequence"/>
</dbReference>
<protein>
    <submittedName>
        <fullName evidence="2">Uncharacterized protein</fullName>
    </submittedName>
</protein>
<keyword evidence="3" id="KW-1185">Reference proteome</keyword>
<organism evidence="2 3">
    <name type="scientific">Plakobranchus ocellatus</name>
    <dbReference type="NCBI Taxonomy" id="259542"/>
    <lineage>
        <taxon>Eukaryota</taxon>
        <taxon>Metazoa</taxon>
        <taxon>Spiralia</taxon>
        <taxon>Lophotrochozoa</taxon>
        <taxon>Mollusca</taxon>
        <taxon>Gastropoda</taxon>
        <taxon>Heterobranchia</taxon>
        <taxon>Euthyneura</taxon>
        <taxon>Panpulmonata</taxon>
        <taxon>Sacoglossa</taxon>
        <taxon>Placobranchoidea</taxon>
        <taxon>Plakobranchidae</taxon>
        <taxon>Plakobranchus</taxon>
    </lineage>
</organism>
<sequence length="75" mass="8603">MEIPRFLVIYGSACWNVCVSPPKRSLFAANEEYVVSVILCFLGIFSRPNNSMESSTFPEWSPVLDEEKKEQEQEV</sequence>
<dbReference type="EMBL" id="BLXT01002831">
    <property type="protein sequence ID" value="GFN98002.1"/>
    <property type="molecule type" value="Genomic_DNA"/>
</dbReference>
<evidence type="ECO:0000313" key="2">
    <source>
        <dbReference type="EMBL" id="GFN98002.1"/>
    </source>
</evidence>
<reference evidence="2 3" key="1">
    <citation type="journal article" date="2021" name="Elife">
        <title>Chloroplast acquisition without the gene transfer in kleptoplastic sea slugs, Plakobranchus ocellatus.</title>
        <authorList>
            <person name="Maeda T."/>
            <person name="Takahashi S."/>
            <person name="Yoshida T."/>
            <person name="Shimamura S."/>
            <person name="Takaki Y."/>
            <person name="Nagai Y."/>
            <person name="Toyoda A."/>
            <person name="Suzuki Y."/>
            <person name="Arimoto A."/>
            <person name="Ishii H."/>
            <person name="Satoh N."/>
            <person name="Nishiyama T."/>
            <person name="Hasebe M."/>
            <person name="Maruyama T."/>
            <person name="Minagawa J."/>
            <person name="Obokata J."/>
            <person name="Shigenobu S."/>
        </authorList>
    </citation>
    <scope>NUCLEOTIDE SEQUENCE [LARGE SCALE GENOMIC DNA]</scope>
</reference>
<dbReference type="AlphaFoldDB" id="A0AAV3ZUA0"/>
<comment type="caution">
    <text evidence="2">The sequence shown here is derived from an EMBL/GenBank/DDBJ whole genome shotgun (WGS) entry which is preliminary data.</text>
</comment>